<evidence type="ECO:0000256" key="1">
    <source>
        <dbReference type="SAM" id="Phobius"/>
    </source>
</evidence>
<dbReference type="EMBL" id="JAVXZY010000006">
    <property type="protein sequence ID" value="MDT9000533.1"/>
    <property type="molecule type" value="Genomic_DNA"/>
</dbReference>
<sequence>MAARLLLAAQLKREKPMRCSGEIVLGVSDASVKEQIAQIAGTLRDRGAVLVRSGDCNASFSSCTLHLGRNSFVFLGKGQLAIKSEGRRKVLEFTVEVPLVDNCFFGLIFSSILAAVVLSTGVGLLLSAIALLLSLLLYLLWAQKQAGLWIESAAAGADANAQNAN</sequence>
<dbReference type="RefSeq" id="WP_315651178.1">
    <property type="nucleotide sequence ID" value="NZ_JAVXZY010000006.1"/>
</dbReference>
<evidence type="ECO:0000313" key="3">
    <source>
        <dbReference type="Proteomes" id="UP001246372"/>
    </source>
</evidence>
<organism evidence="2 3">
    <name type="scientific">Roseateles aquae</name>
    <dbReference type="NCBI Taxonomy" id="3077235"/>
    <lineage>
        <taxon>Bacteria</taxon>
        <taxon>Pseudomonadati</taxon>
        <taxon>Pseudomonadota</taxon>
        <taxon>Betaproteobacteria</taxon>
        <taxon>Burkholderiales</taxon>
        <taxon>Sphaerotilaceae</taxon>
        <taxon>Roseateles</taxon>
    </lineage>
</organism>
<reference evidence="2" key="1">
    <citation type="submission" date="2023-09" db="EMBL/GenBank/DDBJ databases">
        <title>Paucibacter sp. APW11 Genome sequencing and assembly.</title>
        <authorList>
            <person name="Kim I."/>
        </authorList>
    </citation>
    <scope>NUCLEOTIDE SEQUENCE</scope>
    <source>
        <strain evidence="2">APW11</strain>
    </source>
</reference>
<gene>
    <name evidence="2" type="ORF">RQP53_14765</name>
</gene>
<feature type="transmembrane region" description="Helical" evidence="1">
    <location>
        <begin position="124"/>
        <end position="141"/>
    </location>
</feature>
<evidence type="ECO:0000313" key="2">
    <source>
        <dbReference type="EMBL" id="MDT9000533.1"/>
    </source>
</evidence>
<keyword evidence="1" id="KW-0472">Membrane</keyword>
<keyword evidence="1" id="KW-1133">Transmembrane helix</keyword>
<proteinExistence type="predicted"/>
<protein>
    <submittedName>
        <fullName evidence="2">Uncharacterized protein</fullName>
    </submittedName>
</protein>
<dbReference type="Proteomes" id="UP001246372">
    <property type="component" value="Unassembled WGS sequence"/>
</dbReference>
<keyword evidence="1" id="KW-0812">Transmembrane</keyword>
<keyword evidence="3" id="KW-1185">Reference proteome</keyword>
<accession>A0ABU3PD64</accession>
<comment type="caution">
    <text evidence="2">The sequence shown here is derived from an EMBL/GenBank/DDBJ whole genome shotgun (WGS) entry which is preliminary data.</text>
</comment>
<name>A0ABU3PD64_9BURK</name>